<dbReference type="InterPro" id="IPR018062">
    <property type="entry name" value="HTH_AraC-typ_CS"/>
</dbReference>
<keyword evidence="3" id="KW-0804">Transcription</keyword>
<evidence type="ECO:0000256" key="2">
    <source>
        <dbReference type="ARBA" id="ARBA00023125"/>
    </source>
</evidence>
<evidence type="ECO:0000259" key="4">
    <source>
        <dbReference type="PROSITE" id="PS01124"/>
    </source>
</evidence>
<keyword evidence="2" id="KW-0238">DNA-binding</keyword>
<dbReference type="Gene3D" id="1.10.10.60">
    <property type="entry name" value="Homeodomain-like"/>
    <property type="match status" value="2"/>
</dbReference>
<feature type="domain" description="HTH araC/xylS-type" evidence="4">
    <location>
        <begin position="354"/>
        <end position="452"/>
    </location>
</feature>
<name>A0A3E3I3U6_9FIRM</name>
<dbReference type="GO" id="GO:0043565">
    <property type="term" value="F:sequence-specific DNA binding"/>
    <property type="evidence" value="ECO:0007669"/>
    <property type="project" value="InterPro"/>
</dbReference>
<comment type="caution">
    <text evidence="5">The sequence shown here is derived from an EMBL/GenBank/DDBJ whole genome shotgun (WGS) entry which is preliminary data.</text>
</comment>
<keyword evidence="6" id="KW-1185">Reference proteome</keyword>
<dbReference type="InterPro" id="IPR020449">
    <property type="entry name" value="Tscrpt_reg_AraC-type_HTH"/>
</dbReference>
<dbReference type="Pfam" id="PF12833">
    <property type="entry name" value="HTH_18"/>
    <property type="match status" value="1"/>
</dbReference>
<dbReference type="PROSITE" id="PS01124">
    <property type="entry name" value="HTH_ARAC_FAMILY_2"/>
    <property type="match status" value="1"/>
</dbReference>
<dbReference type="PRINTS" id="PR00032">
    <property type="entry name" value="HTHARAC"/>
</dbReference>
<gene>
    <name evidence="5" type="ORF">DXC51_13235</name>
</gene>
<accession>A0A3E3I3U6</accession>
<organism evidence="5 6">
    <name type="scientific">Eisenbergiella massiliensis</name>
    <dbReference type="NCBI Taxonomy" id="1720294"/>
    <lineage>
        <taxon>Bacteria</taxon>
        <taxon>Bacillati</taxon>
        <taxon>Bacillota</taxon>
        <taxon>Clostridia</taxon>
        <taxon>Lachnospirales</taxon>
        <taxon>Lachnospiraceae</taxon>
        <taxon>Eisenbergiella</taxon>
    </lineage>
</organism>
<dbReference type="Pfam" id="PF10114">
    <property type="entry name" value="PocR"/>
    <property type="match status" value="1"/>
</dbReference>
<evidence type="ECO:0000256" key="3">
    <source>
        <dbReference type="ARBA" id="ARBA00023163"/>
    </source>
</evidence>
<dbReference type="SUPFAM" id="SSF46689">
    <property type="entry name" value="Homeodomain-like"/>
    <property type="match status" value="2"/>
</dbReference>
<dbReference type="EMBL" id="QVLV01000008">
    <property type="protein sequence ID" value="RGE59763.1"/>
    <property type="molecule type" value="Genomic_DNA"/>
</dbReference>
<proteinExistence type="predicted"/>
<dbReference type="AlphaFoldDB" id="A0A3E3I3U6"/>
<evidence type="ECO:0000256" key="1">
    <source>
        <dbReference type="ARBA" id="ARBA00023015"/>
    </source>
</evidence>
<dbReference type="InterPro" id="IPR018060">
    <property type="entry name" value="HTH_AraC"/>
</dbReference>
<dbReference type="Proteomes" id="UP000260812">
    <property type="component" value="Unassembled WGS sequence"/>
</dbReference>
<keyword evidence="1" id="KW-0805">Transcription regulation</keyword>
<sequence>MDGSKDYFEFIKRSLKFIERSLKFIEQLHGILQRKASLMVQDTFDHKLAQECARAFSVSTGLGCTVSDTAGHIFYEHGKGCGSCTLCEAAGLPHENCIRAHNYGMTEAERFGGKYIYFCPLGLTCFVSPIIGEVKSTAKITVGPFMMVDFQDFIDCELTDNLPLTQEARTELIRLLKEVPQMPPTKVQELSVLLFMAVGFMNNVSAENRLLEAERSDLLQGQISAYISGLKNQDAPPRYPFEKERALLLSISHGDRESSRKQLKELLAALLASGGGRLDWMKSRASELIVMISRTAAENGADEEETMLFNHICQKTIPSLGSFSALSNWLYHTVDRFMDSIQSYPDAKHANIIHKCIQHIGTNYAEHLTLEDTARAVSLSPDYLSRIFKEETGTTFNRYLNNVRITKAKELIRRGEYRLTDISQMVGYDDQSYFTKVFRRITGLSPGEYGKKTRRIQAPEKA</sequence>
<dbReference type="SMART" id="SM00342">
    <property type="entry name" value="HTH_ARAC"/>
    <property type="match status" value="1"/>
</dbReference>
<protein>
    <submittedName>
        <fullName evidence="5">Helix-turn-helix domain-containing protein</fullName>
    </submittedName>
</protein>
<evidence type="ECO:0000313" key="6">
    <source>
        <dbReference type="Proteomes" id="UP000260812"/>
    </source>
</evidence>
<reference evidence="5" key="1">
    <citation type="submission" date="2018-08" db="EMBL/GenBank/DDBJ databases">
        <title>A genome reference for cultivated species of the human gut microbiota.</title>
        <authorList>
            <person name="Zou Y."/>
            <person name="Xue W."/>
            <person name="Luo G."/>
        </authorList>
    </citation>
    <scope>NUCLEOTIDE SEQUENCE [LARGE SCALE GENOMIC DNA]</scope>
    <source>
        <strain evidence="5">TF05-5AC</strain>
    </source>
</reference>
<evidence type="ECO:0000313" key="5">
    <source>
        <dbReference type="EMBL" id="RGE59763.1"/>
    </source>
</evidence>
<dbReference type="PROSITE" id="PS00041">
    <property type="entry name" value="HTH_ARAC_FAMILY_1"/>
    <property type="match status" value="1"/>
</dbReference>
<dbReference type="InterPro" id="IPR018771">
    <property type="entry name" value="PocR_dom"/>
</dbReference>
<dbReference type="GO" id="GO:0003700">
    <property type="term" value="F:DNA-binding transcription factor activity"/>
    <property type="evidence" value="ECO:0007669"/>
    <property type="project" value="InterPro"/>
</dbReference>
<dbReference type="PANTHER" id="PTHR43280">
    <property type="entry name" value="ARAC-FAMILY TRANSCRIPTIONAL REGULATOR"/>
    <property type="match status" value="1"/>
</dbReference>
<dbReference type="PANTHER" id="PTHR43280:SF28">
    <property type="entry name" value="HTH-TYPE TRANSCRIPTIONAL ACTIVATOR RHAS"/>
    <property type="match status" value="1"/>
</dbReference>
<dbReference type="InterPro" id="IPR009057">
    <property type="entry name" value="Homeodomain-like_sf"/>
</dbReference>